<evidence type="ECO:0000256" key="1">
    <source>
        <dbReference type="SAM" id="Phobius"/>
    </source>
</evidence>
<sequence length="77" mass="7356">MTAPEAVTSAARFGGPVLVGDRPPGGETAAVAYAVLTGFGFAVIGGAPWKGPAPAIRVAADSPVGELAAAGTHAPTS</sequence>
<gene>
    <name evidence="2" type="ORF">CFN78_15995</name>
</gene>
<dbReference type="EMBL" id="NKYE01000008">
    <property type="protein sequence ID" value="OZM72475.1"/>
    <property type="molecule type" value="Genomic_DNA"/>
</dbReference>
<evidence type="ECO:0000313" key="3">
    <source>
        <dbReference type="Proteomes" id="UP000242444"/>
    </source>
</evidence>
<dbReference type="Proteomes" id="UP000242444">
    <property type="component" value="Unassembled WGS sequence"/>
</dbReference>
<keyword evidence="1" id="KW-0472">Membrane</keyword>
<dbReference type="InParanoid" id="A0A263D516"/>
<protein>
    <submittedName>
        <fullName evidence="2">Uncharacterized protein</fullName>
    </submittedName>
</protein>
<organism evidence="2 3">
    <name type="scientific">Amycolatopsis antarctica</name>
    <dbReference type="NCBI Taxonomy" id="1854586"/>
    <lineage>
        <taxon>Bacteria</taxon>
        <taxon>Bacillati</taxon>
        <taxon>Actinomycetota</taxon>
        <taxon>Actinomycetes</taxon>
        <taxon>Pseudonocardiales</taxon>
        <taxon>Pseudonocardiaceae</taxon>
        <taxon>Amycolatopsis</taxon>
    </lineage>
</organism>
<keyword evidence="1" id="KW-0812">Transmembrane</keyword>
<evidence type="ECO:0000313" key="2">
    <source>
        <dbReference type="EMBL" id="OZM72475.1"/>
    </source>
</evidence>
<comment type="caution">
    <text evidence="2">The sequence shown here is derived from an EMBL/GenBank/DDBJ whole genome shotgun (WGS) entry which is preliminary data.</text>
</comment>
<feature type="transmembrane region" description="Helical" evidence="1">
    <location>
        <begin position="30"/>
        <end position="49"/>
    </location>
</feature>
<dbReference type="RefSeq" id="WP_094863575.1">
    <property type="nucleotide sequence ID" value="NZ_NKYE01000008.1"/>
</dbReference>
<reference evidence="2 3" key="1">
    <citation type="submission" date="2017-07" db="EMBL/GenBank/DDBJ databases">
        <title>Amycolatopsis antarcticus sp. nov., isolated from the surface of an Antarcticus brown macroalga.</title>
        <authorList>
            <person name="Wang J."/>
            <person name="Leiva S."/>
            <person name="Huang J."/>
            <person name="Huang Y."/>
        </authorList>
    </citation>
    <scope>NUCLEOTIDE SEQUENCE [LARGE SCALE GENOMIC DNA]</scope>
    <source>
        <strain evidence="2 3">AU-G6</strain>
    </source>
</reference>
<dbReference type="AlphaFoldDB" id="A0A263D516"/>
<accession>A0A263D516</accession>
<keyword evidence="3" id="KW-1185">Reference proteome</keyword>
<name>A0A263D516_9PSEU</name>
<proteinExistence type="predicted"/>
<keyword evidence="1" id="KW-1133">Transmembrane helix</keyword>